<reference evidence="1 2" key="1">
    <citation type="submission" date="2024-04" db="EMBL/GenBank/DDBJ databases">
        <title>WGS of bacteria from Torrens River.</title>
        <authorList>
            <person name="Wyrsch E.R."/>
            <person name="Drigo B."/>
        </authorList>
    </citation>
    <scope>NUCLEOTIDE SEQUENCE [LARGE SCALE GENOMIC DNA]</scope>
    <source>
        <strain evidence="1 2">TWI391</strain>
    </source>
</reference>
<dbReference type="Pfam" id="PF13715">
    <property type="entry name" value="CarbopepD_reg_2"/>
    <property type="match status" value="1"/>
</dbReference>
<proteinExistence type="predicted"/>
<gene>
    <name evidence="1" type="ORF">ABE541_23660</name>
</gene>
<dbReference type="InterPro" id="IPR008969">
    <property type="entry name" value="CarboxyPept-like_regulatory"/>
</dbReference>
<dbReference type="Pfam" id="PF18939">
    <property type="entry name" value="DUF5686"/>
    <property type="match status" value="1"/>
</dbReference>
<dbReference type="Proteomes" id="UP001409291">
    <property type="component" value="Unassembled WGS sequence"/>
</dbReference>
<accession>A0ABV0C247</accession>
<evidence type="ECO:0000313" key="2">
    <source>
        <dbReference type="Proteomes" id="UP001409291"/>
    </source>
</evidence>
<comment type="caution">
    <text evidence="1">The sequence shown here is derived from an EMBL/GenBank/DDBJ whole genome shotgun (WGS) entry which is preliminary data.</text>
</comment>
<keyword evidence="2" id="KW-1185">Reference proteome</keyword>
<dbReference type="SUPFAM" id="SSF49464">
    <property type="entry name" value="Carboxypeptidase regulatory domain-like"/>
    <property type="match status" value="1"/>
</dbReference>
<evidence type="ECO:0000313" key="1">
    <source>
        <dbReference type="EMBL" id="MEN5380283.1"/>
    </source>
</evidence>
<sequence>MKFLIPIITIIKRLFIIAVVLGILTSLGFAQRNVKGRVIDGKTGKGIPLASISWSGHSGGTSADTLGNFNIVLRNEYDQIAFRAVGYEIKLIDLNEVQDSVLNVLLFGKDNKIGEVVVNAKGRKYKDPALALIENVISHKDANHISRLNHIQYEEYEKSQFGTVDFKVKPGRLPGKLRFLFENKDTVSIPGSSILPFFLEESVSEVYSTFKPSRKKKIITGHKVTELNKRYINNANIQSYFQDQFRNIDLYENNIQLISKAFLSPIAGNAPSYYKYTIRDTLVKDGVRYIELHFEAKSKMDVLFKGSIWVSDDDRYAVYYAEMELGEEANINWVNGINIGLEFEKHPAGQMLPKRANLQILFGTDKGNALYGKKETYFSKYKDETISDDLFKGIPIEKRYLEQKDSVQWDRVRVVPLTETEAKTYVNIDSLSEMKSINRLISIGYFLVRSYYNVGKFEFGPLEYTYSFNEIEGSRIRLGGRTTELLSNKFFFEGYVAYGTRDQEFKYYLNVAQSLNGKSIVQFPAHYLSATIQHDVMEPGRGLSYLKGDGFFQSFRKNKPTKWLWNDIYRLEHLIEFGNHFSVSTMLTRHERQAAGTLSFVTGNASPDTIAAINTNDIQIKLRWAPGEQFYYRNLERTQIRNKFPILTLQYNKGLDGFWNPNQRYDALRFKIFKKIFMSPAGTADIEFSAGKIWGSIYYPLLEMPDIQTDKSGPLQNFDLISNMEFVADRFVKLAYYHHWDGYIFNRIPLLQRLKWREVTGFKFYYGQISDRNNPEFNKNQIQFDRDDDGLVKTRVMGNQPYMEGIVGIDNIFKIFRVEYKRRLTYLNYPNVSRDTYGVSLHLNF</sequence>
<dbReference type="RefSeq" id="WP_346583144.1">
    <property type="nucleotide sequence ID" value="NZ_JBDJNQ010000015.1"/>
</dbReference>
<protein>
    <submittedName>
        <fullName evidence="1">DUF5686 family protein</fullName>
    </submittedName>
</protein>
<organism evidence="1 2">
    <name type="scientific">Sphingobacterium kitahiroshimense</name>
    <dbReference type="NCBI Taxonomy" id="470446"/>
    <lineage>
        <taxon>Bacteria</taxon>
        <taxon>Pseudomonadati</taxon>
        <taxon>Bacteroidota</taxon>
        <taxon>Sphingobacteriia</taxon>
        <taxon>Sphingobacteriales</taxon>
        <taxon>Sphingobacteriaceae</taxon>
        <taxon>Sphingobacterium</taxon>
    </lineage>
</organism>
<dbReference type="InterPro" id="IPR043741">
    <property type="entry name" value="DUF5686"/>
</dbReference>
<name>A0ABV0C247_9SPHI</name>
<dbReference type="EMBL" id="JBDJNQ010000015">
    <property type="protein sequence ID" value="MEN5380283.1"/>
    <property type="molecule type" value="Genomic_DNA"/>
</dbReference>